<accession>A0A0L8VD20</accession>
<sequence>MVKLDLFGTYVFIDFWLPGFGIDRHAIYFFAQESIRIK</sequence>
<comment type="caution">
    <text evidence="1">The sequence shown here is derived from an EMBL/GenBank/DDBJ whole genome shotgun (WGS) entry which is preliminary data.</text>
</comment>
<evidence type="ECO:0000313" key="1">
    <source>
        <dbReference type="EMBL" id="KOH46351.1"/>
    </source>
</evidence>
<dbReference type="AlphaFoldDB" id="A0A0L8VD20"/>
<proteinExistence type="predicted"/>
<organism evidence="1 2">
    <name type="scientific">Sunxiuqinia dokdonensis</name>
    <dbReference type="NCBI Taxonomy" id="1409788"/>
    <lineage>
        <taxon>Bacteria</taxon>
        <taxon>Pseudomonadati</taxon>
        <taxon>Bacteroidota</taxon>
        <taxon>Bacteroidia</taxon>
        <taxon>Marinilabiliales</taxon>
        <taxon>Prolixibacteraceae</taxon>
        <taxon>Sunxiuqinia</taxon>
    </lineage>
</organism>
<gene>
    <name evidence="1" type="ORF">NC99_08260</name>
</gene>
<dbReference type="EMBL" id="LGIA01000031">
    <property type="protein sequence ID" value="KOH46351.1"/>
    <property type="molecule type" value="Genomic_DNA"/>
</dbReference>
<protein>
    <submittedName>
        <fullName evidence="1">Uncharacterized protein</fullName>
    </submittedName>
</protein>
<dbReference type="Proteomes" id="UP000036958">
    <property type="component" value="Unassembled WGS sequence"/>
</dbReference>
<keyword evidence="2" id="KW-1185">Reference proteome</keyword>
<name>A0A0L8VD20_9BACT</name>
<evidence type="ECO:0000313" key="2">
    <source>
        <dbReference type="Proteomes" id="UP000036958"/>
    </source>
</evidence>
<reference evidence="2" key="1">
    <citation type="submission" date="2015-07" db="EMBL/GenBank/DDBJ databases">
        <title>Genome sequencing of Sunxiuqinia dokdonensis strain SK.</title>
        <authorList>
            <person name="Ahn S."/>
            <person name="Kim B.-C."/>
        </authorList>
    </citation>
    <scope>NUCLEOTIDE SEQUENCE [LARGE SCALE GENOMIC DNA]</scope>
    <source>
        <strain evidence="2">SK</strain>
    </source>
</reference>